<evidence type="ECO:0000313" key="4">
    <source>
        <dbReference type="EMBL" id="VDH97272.1"/>
    </source>
</evidence>
<keyword evidence="5" id="KW-1185">Reference proteome</keyword>
<dbReference type="PROSITE" id="PS50119">
    <property type="entry name" value="ZF_BBOX"/>
    <property type="match status" value="2"/>
</dbReference>
<feature type="domain" description="B box-type" evidence="3">
    <location>
        <begin position="4"/>
        <end position="54"/>
    </location>
</feature>
<dbReference type="Gene3D" id="3.30.160.60">
    <property type="entry name" value="Classic Zinc Finger"/>
    <property type="match status" value="1"/>
</dbReference>
<dbReference type="PANTHER" id="PTHR25462:SF296">
    <property type="entry name" value="MEIOTIC P26, ISOFORM F"/>
    <property type="match status" value="1"/>
</dbReference>
<gene>
    <name evidence="4" type="ORF">MGAL_10B055809</name>
</gene>
<dbReference type="CDD" id="cd19757">
    <property type="entry name" value="Bbox1"/>
    <property type="match status" value="1"/>
</dbReference>
<proteinExistence type="predicted"/>
<dbReference type="Pfam" id="PF00643">
    <property type="entry name" value="zf-B_box"/>
    <property type="match status" value="1"/>
</dbReference>
<dbReference type="OrthoDB" id="6145560at2759"/>
<keyword evidence="1" id="KW-0479">Metal-binding</keyword>
<dbReference type="Proteomes" id="UP000596742">
    <property type="component" value="Unassembled WGS sequence"/>
</dbReference>
<feature type="domain" description="B box-type" evidence="3">
    <location>
        <begin position="64"/>
        <end position="105"/>
    </location>
</feature>
<feature type="coiled-coil region" evidence="2">
    <location>
        <begin position="118"/>
        <end position="159"/>
    </location>
</feature>
<reference evidence="4" key="1">
    <citation type="submission" date="2018-11" db="EMBL/GenBank/DDBJ databases">
        <authorList>
            <person name="Alioto T."/>
            <person name="Alioto T."/>
        </authorList>
    </citation>
    <scope>NUCLEOTIDE SEQUENCE</scope>
</reference>
<sequence length="558" mass="63474">MATGKQIPCGPCSVDDVTKNAWRWCTSCEEGLCEDCEHVHRRSKSSRNHQVISIDDYSKIENVSISQVCEHHGENLEWFCKSHDEVLCVVCVPSKHKACSDVIPISVDSVNSRQSTALSDLEETIEGTLRNVKQCIKNRESASKEIEKQELEVKTMVLEMRTKINSHLDKLQGKLLHELRSTSDTCKSKYIKILQKLKSTEEMLTTLREQTTHMKQFSSDIQVFLGTRQVSRQIVREVESIKSEFDATKDYEFKVSMHSSITKLSNEVEEFGKIMVSESATNLDFRDPKFDQAQIEINVPTSRSISDIKLQLIKSCQLKSKDDLNITGCVILLNGNLLMANSTEEKKLIEYSETGEHIRDIQVSSRPFDIAMIYLNRIVVTYGKESFLEIMNSNTFNVEKKFDLQKCCYGVSHADGKLYVANGNGVIVIDLSGKEKKLLKEVSKGIFYIKSSRDKIFYTDYNMHKVQCCHLNGEEVWQFKLIGGLFPYGVTVDNNHNVYIVDYISNNLTIIQHDGGKSKTLLKESDGLNYSRASDFDMNTNTLLICNSTGKIFLYKVL</sequence>
<dbReference type="InterPro" id="IPR000315">
    <property type="entry name" value="Znf_B-box"/>
</dbReference>
<dbReference type="SUPFAM" id="SSF50969">
    <property type="entry name" value="YVTN repeat-like/Quinoprotein amine dehydrogenase"/>
    <property type="match status" value="1"/>
</dbReference>
<organism evidence="4 5">
    <name type="scientific">Mytilus galloprovincialis</name>
    <name type="common">Mediterranean mussel</name>
    <dbReference type="NCBI Taxonomy" id="29158"/>
    <lineage>
        <taxon>Eukaryota</taxon>
        <taxon>Metazoa</taxon>
        <taxon>Spiralia</taxon>
        <taxon>Lophotrochozoa</taxon>
        <taxon>Mollusca</taxon>
        <taxon>Bivalvia</taxon>
        <taxon>Autobranchia</taxon>
        <taxon>Pteriomorphia</taxon>
        <taxon>Mytilida</taxon>
        <taxon>Mytiloidea</taxon>
        <taxon>Mytilidae</taxon>
        <taxon>Mytilinae</taxon>
        <taxon>Mytilus</taxon>
    </lineage>
</organism>
<keyword evidence="1" id="KW-0863">Zinc-finger</keyword>
<protein>
    <recommendedName>
        <fullName evidence="3">B box-type domain-containing protein</fullName>
    </recommendedName>
</protein>
<dbReference type="AlphaFoldDB" id="A0A8B6BYU4"/>
<keyword evidence="1" id="KW-0862">Zinc</keyword>
<dbReference type="CDD" id="cd19776">
    <property type="entry name" value="Bbox2_TRIM25_C-IV"/>
    <property type="match status" value="1"/>
</dbReference>
<dbReference type="EMBL" id="UYJE01000886">
    <property type="protein sequence ID" value="VDH97272.1"/>
    <property type="molecule type" value="Genomic_DNA"/>
</dbReference>
<name>A0A8B6BYU4_MYTGA</name>
<evidence type="ECO:0000256" key="1">
    <source>
        <dbReference type="PROSITE-ProRule" id="PRU00024"/>
    </source>
</evidence>
<evidence type="ECO:0000313" key="5">
    <source>
        <dbReference type="Proteomes" id="UP000596742"/>
    </source>
</evidence>
<dbReference type="SUPFAM" id="SSF57845">
    <property type="entry name" value="B-box zinc-binding domain"/>
    <property type="match status" value="1"/>
</dbReference>
<dbReference type="Gene3D" id="2.120.10.30">
    <property type="entry name" value="TolB, C-terminal domain"/>
    <property type="match status" value="1"/>
</dbReference>
<dbReference type="PANTHER" id="PTHR25462">
    <property type="entry name" value="BONUS, ISOFORM C-RELATED"/>
    <property type="match status" value="1"/>
</dbReference>
<keyword evidence="2" id="KW-0175">Coiled coil</keyword>
<dbReference type="InterPro" id="IPR047153">
    <property type="entry name" value="TRIM45/56/19-like"/>
</dbReference>
<dbReference type="InterPro" id="IPR011042">
    <property type="entry name" value="6-blade_b-propeller_TolB-like"/>
</dbReference>
<comment type="caution">
    <text evidence="4">The sequence shown here is derived from an EMBL/GenBank/DDBJ whole genome shotgun (WGS) entry which is preliminary data.</text>
</comment>
<dbReference type="InterPro" id="IPR011044">
    <property type="entry name" value="Quino_amine_DH_bsu"/>
</dbReference>
<evidence type="ECO:0000259" key="3">
    <source>
        <dbReference type="PROSITE" id="PS50119"/>
    </source>
</evidence>
<accession>A0A8B6BYU4</accession>
<dbReference type="GO" id="GO:0008270">
    <property type="term" value="F:zinc ion binding"/>
    <property type="evidence" value="ECO:0007669"/>
    <property type="project" value="UniProtKB-KW"/>
</dbReference>
<evidence type="ECO:0000256" key="2">
    <source>
        <dbReference type="SAM" id="Coils"/>
    </source>
</evidence>